<evidence type="ECO:0000259" key="11">
    <source>
        <dbReference type="SMART" id="SM00030"/>
    </source>
</evidence>
<dbReference type="GO" id="GO:0005615">
    <property type="term" value="C:extracellular space"/>
    <property type="evidence" value="ECO:0007669"/>
    <property type="project" value="TreeGrafter"/>
</dbReference>
<dbReference type="InterPro" id="IPR016015">
    <property type="entry name" value="Clusterin_C"/>
</dbReference>
<dbReference type="EMBL" id="JAOPHQ010005437">
    <property type="protein sequence ID" value="KAK0135338.1"/>
    <property type="molecule type" value="Genomic_DNA"/>
</dbReference>
<keyword evidence="6" id="KW-1015">Disulfide bond</keyword>
<dbReference type="InterPro" id="IPR000753">
    <property type="entry name" value="Clusterin-like"/>
</dbReference>
<dbReference type="Proteomes" id="UP001174136">
    <property type="component" value="Unassembled WGS sequence"/>
</dbReference>
<comment type="subcellular location">
    <subcellularLocation>
        <location evidence="1">Secreted</location>
    </subcellularLocation>
</comment>
<feature type="signal peptide" evidence="10">
    <location>
        <begin position="1"/>
        <end position="19"/>
    </location>
</feature>
<keyword evidence="7" id="KW-0325">Glycoprotein</keyword>
<keyword evidence="3" id="KW-0964">Secreted</keyword>
<evidence type="ECO:0000256" key="7">
    <source>
        <dbReference type="ARBA" id="ARBA00023180"/>
    </source>
</evidence>
<proteinExistence type="inferred from homology"/>
<comment type="similarity">
    <text evidence="2 8">Belongs to the clusterin family.</text>
</comment>
<feature type="domain" description="Clusterin C-terminal" evidence="12">
    <location>
        <begin position="243"/>
        <end position="472"/>
    </location>
</feature>
<evidence type="ECO:0000256" key="3">
    <source>
        <dbReference type="ARBA" id="ARBA00022525"/>
    </source>
</evidence>
<evidence type="ECO:0000256" key="2">
    <source>
        <dbReference type="ARBA" id="ARBA00010069"/>
    </source>
</evidence>
<evidence type="ECO:0000256" key="4">
    <source>
        <dbReference type="ARBA" id="ARBA00022729"/>
    </source>
</evidence>
<evidence type="ECO:0000313" key="14">
    <source>
        <dbReference type="Proteomes" id="UP001174136"/>
    </source>
</evidence>
<sequence length="497" mass="55244">MRVLLGALVLVTALGVLTAASEEHPTLPIPLPEDTLKQLSQDGEKLVDEEVKRALYGVKEMKEVMRSNTLKHEHLMKSLRRSSEKKEGAAQLTQEVTEKLETAEEQCRDSLQSEWEQCRPCLEEACKTFYTSTCRRGFASFRAKAGSFFHRVSRRFGPREPPVEAGLIMVNQDPSSQTDAEKVARIEASFGQLTARVGALVERSRALAERTRSRLDGALRGAFSIGAPERDGDEGESDGPPSTLGPLDPARDSGFLQGVGLEEVMDSFFDFGRSVVEEFGAVVATKAFAEDFNEAVKEEGKRARGMFPRYLHSRQLCRDLRRQTSECWQLQDQCEACQGPLLNECPNVQELHVALEEASQQQEVFREQYEEILSVVQHHTDQTLSWLGYMAAQFGWVAPAAGNPTTAGNVFRITTVLPKSSGGVDSANATETEVQVYILNSPPLIFSVPGELNIRDPGFLQYVTQEALGKYKDMARGRLEVVGRHADEDVRISHYCN</sequence>
<name>A0AA47M802_MERPO</name>
<keyword evidence="5" id="KW-0175">Coiled coil</keyword>
<dbReference type="Pfam" id="PF01093">
    <property type="entry name" value="Clusterin"/>
    <property type="match status" value="1"/>
</dbReference>
<dbReference type="GO" id="GO:0005634">
    <property type="term" value="C:nucleus"/>
    <property type="evidence" value="ECO:0007669"/>
    <property type="project" value="TreeGrafter"/>
</dbReference>
<dbReference type="SMART" id="SM00030">
    <property type="entry name" value="CLb"/>
    <property type="match status" value="1"/>
</dbReference>
<accession>A0AA47M802</accession>
<evidence type="ECO:0000313" key="13">
    <source>
        <dbReference type="EMBL" id="KAK0135338.1"/>
    </source>
</evidence>
<organism evidence="13 14">
    <name type="scientific">Merluccius polli</name>
    <name type="common">Benguela hake</name>
    <name type="synonym">Merluccius cadenati</name>
    <dbReference type="NCBI Taxonomy" id="89951"/>
    <lineage>
        <taxon>Eukaryota</taxon>
        <taxon>Metazoa</taxon>
        <taxon>Chordata</taxon>
        <taxon>Craniata</taxon>
        <taxon>Vertebrata</taxon>
        <taxon>Euteleostomi</taxon>
        <taxon>Actinopterygii</taxon>
        <taxon>Neopterygii</taxon>
        <taxon>Teleostei</taxon>
        <taxon>Neoteleostei</taxon>
        <taxon>Acanthomorphata</taxon>
        <taxon>Zeiogadaria</taxon>
        <taxon>Gadariae</taxon>
        <taxon>Gadiformes</taxon>
        <taxon>Gadoidei</taxon>
        <taxon>Merlucciidae</taxon>
        <taxon>Merluccius</taxon>
    </lineage>
</organism>
<evidence type="ECO:0000256" key="1">
    <source>
        <dbReference type="ARBA" id="ARBA00004613"/>
    </source>
</evidence>
<evidence type="ECO:0000256" key="8">
    <source>
        <dbReference type="RuleBase" id="RU000629"/>
    </source>
</evidence>
<comment type="caution">
    <text evidence="13">The sequence shown here is derived from an EMBL/GenBank/DDBJ whole genome shotgun (WGS) entry which is preliminary data.</text>
</comment>
<gene>
    <name evidence="13" type="primary">CLUL1</name>
    <name evidence="13" type="ORF">N1851_028815</name>
</gene>
<evidence type="ECO:0000256" key="6">
    <source>
        <dbReference type="ARBA" id="ARBA00023157"/>
    </source>
</evidence>
<dbReference type="PANTHER" id="PTHR10970">
    <property type="entry name" value="CLUSTERIN"/>
    <property type="match status" value="1"/>
</dbReference>
<dbReference type="GO" id="GO:0051787">
    <property type="term" value="F:misfolded protein binding"/>
    <property type="evidence" value="ECO:0007669"/>
    <property type="project" value="TreeGrafter"/>
</dbReference>
<dbReference type="SMART" id="SM00035">
    <property type="entry name" value="CLa"/>
    <property type="match status" value="1"/>
</dbReference>
<keyword evidence="4 10" id="KW-0732">Signal</keyword>
<dbReference type="InterPro" id="IPR016014">
    <property type="entry name" value="Clusterin_N"/>
</dbReference>
<evidence type="ECO:0000256" key="10">
    <source>
        <dbReference type="SAM" id="SignalP"/>
    </source>
</evidence>
<evidence type="ECO:0000256" key="5">
    <source>
        <dbReference type="ARBA" id="ARBA00023054"/>
    </source>
</evidence>
<evidence type="ECO:0000256" key="9">
    <source>
        <dbReference type="SAM" id="MobiDB-lite"/>
    </source>
</evidence>
<protein>
    <recommendedName>
        <fullName evidence="8">Clusterin</fullName>
    </recommendedName>
</protein>
<feature type="domain" description="Clusterin N-terminal" evidence="11">
    <location>
        <begin position="31"/>
        <end position="254"/>
    </location>
</feature>
<feature type="chain" id="PRO_5041329188" description="Clusterin" evidence="10">
    <location>
        <begin position="20"/>
        <end position="497"/>
    </location>
</feature>
<evidence type="ECO:0000259" key="12">
    <source>
        <dbReference type="SMART" id="SM00035"/>
    </source>
</evidence>
<dbReference type="AlphaFoldDB" id="A0AA47M802"/>
<reference evidence="13" key="1">
    <citation type="journal article" date="2023" name="Front. Mar. Sci.">
        <title>A new Merluccius polli reference genome to investigate the effects of global change in West African waters.</title>
        <authorList>
            <person name="Mateo J.L."/>
            <person name="Blanco-Fernandez C."/>
            <person name="Garcia-Vazquez E."/>
            <person name="Machado-Schiaffino G."/>
        </authorList>
    </citation>
    <scope>NUCLEOTIDE SEQUENCE</scope>
    <source>
        <strain evidence="13">C29</strain>
        <tissue evidence="13">Fin</tissue>
    </source>
</reference>
<feature type="region of interest" description="Disordered" evidence="9">
    <location>
        <begin position="224"/>
        <end position="251"/>
    </location>
</feature>
<keyword evidence="14" id="KW-1185">Reference proteome</keyword>
<dbReference type="PANTHER" id="PTHR10970:SF2">
    <property type="entry name" value="CLUSTERIN-LIKE PROTEIN 1"/>
    <property type="match status" value="1"/>
</dbReference>